<evidence type="ECO:0000313" key="1">
    <source>
        <dbReference type="EMBL" id="KAJ7644937.1"/>
    </source>
</evidence>
<sequence length="395" mass="44871">MPVRLENPLEIPELVDHTLSFLDANSDFRACALVSRTWVYPAQRRIFSDVRIAGNRDFVRLQVKSLLEAVRRSPHLADFVLSISVVDLEYIDLVDFRTLGTVPFTSLVSLEIVSHHTERPTQAVLTIQRLLRIPSLTSAVILCSFASRDHFLRIWDECSRNIRYLSYPAICYFSGSPPHPGKMDHALPGYPLEERIKLEALAENNREAFFDSWLDDPGCPFDASGLKAYKFQRRSNQLCGALADSRHTIEVISIGPLIEPEIMTLKDFTRLVQLDITWGPGTHWEGVDFVFNAIRTIEPEHRHSLAVLRFDITQGSLKLERWMMAEIAGQICMLSADLTDGFPGLRVVEISIDPETPALVGPDGFDSYFEALGGEIEVQWNFDPSKREPWYKKLV</sequence>
<reference evidence="1" key="1">
    <citation type="submission" date="2023-03" db="EMBL/GenBank/DDBJ databases">
        <title>Massive genome expansion in bonnet fungi (Mycena s.s.) driven by repeated elements and novel gene families across ecological guilds.</title>
        <authorList>
            <consortium name="Lawrence Berkeley National Laboratory"/>
            <person name="Harder C.B."/>
            <person name="Miyauchi S."/>
            <person name="Viragh M."/>
            <person name="Kuo A."/>
            <person name="Thoen E."/>
            <person name="Andreopoulos B."/>
            <person name="Lu D."/>
            <person name="Skrede I."/>
            <person name="Drula E."/>
            <person name="Henrissat B."/>
            <person name="Morin E."/>
            <person name="Kohler A."/>
            <person name="Barry K."/>
            <person name="LaButti K."/>
            <person name="Morin E."/>
            <person name="Salamov A."/>
            <person name="Lipzen A."/>
            <person name="Mereny Z."/>
            <person name="Hegedus B."/>
            <person name="Baldrian P."/>
            <person name="Stursova M."/>
            <person name="Weitz H."/>
            <person name="Taylor A."/>
            <person name="Grigoriev I.V."/>
            <person name="Nagy L.G."/>
            <person name="Martin F."/>
            <person name="Kauserud H."/>
        </authorList>
    </citation>
    <scope>NUCLEOTIDE SEQUENCE</scope>
    <source>
        <strain evidence="1">9284</strain>
    </source>
</reference>
<keyword evidence="2" id="KW-1185">Reference proteome</keyword>
<evidence type="ECO:0008006" key="3">
    <source>
        <dbReference type="Google" id="ProtNLM"/>
    </source>
</evidence>
<dbReference type="Proteomes" id="UP001221142">
    <property type="component" value="Unassembled WGS sequence"/>
</dbReference>
<accession>A0AAD7CCF8</accession>
<comment type="caution">
    <text evidence="1">The sequence shown here is derived from an EMBL/GenBank/DDBJ whole genome shotgun (WGS) entry which is preliminary data.</text>
</comment>
<name>A0AAD7CCF8_9AGAR</name>
<evidence type="ECO:0000313" key="2">
    <source>
        <dbReference type="Proteomes" id="UP001221142"/>
    </source>
</evidence>
<protein>
    <recommendedName>
        <fullName evidence="3">F-box domain-containing protein</fullName>
    </recommendedName>
</protein>
<organism evidence="1 2">
    <name type="scientific">Roridomyces roridus</name>
    <dbReference type="NCBI Taxonomy" id="1738132"/>
    <lineage>
        <taxon>Eukaryota</taxon>
        <taxon>Fungi</taxon>
        <taxon>Dikarya</taxon>
        <taxon>Basidiomycota</taxon>
        <taxon>Agaricomycotina</taxon>
        <taxon>Agaricomycetes</taxon>
        <taxon>Agaricomycetidae</taxon>
        <taxon>Agaricales</taxon>
        <taxon>Marasmiineae</taxon>
        <taxon>Mycenaceae</taxon>
        <taxon>Roridomyces</taxon>
    </lineage>
</organism>
<dbReference type="AlphaFoldDB" id="A0AAD7CCF8"/>
<dbReference type="EMBL" id="JARKIF010000003">
    <property type="protein sequence ID" value="KAJ7644937.1"/>
    <property type="molecule type" value="Genomic_DNA"/>
</dbReference>
<proteinExistence type="predicted"/>
<gene>
    <name evidence="1" type="ORF">FB45DRAFT_1053560</name>
</gene>